<dbReference type="SUPFAM" id="SSF69593">
    <property type="entry name" value="Glycerol-3-phosphate (1)-acyltransferase"/>
    <property type="match status" value="1"/>
</dbReference>
<protein>
    <submittedName>
        <fullName evidence="5">1-acyl-sn-glycerol-3-phosphate acyltransferase</fullName>
    </submittedName>
</protein>
<evidence type="ECO:0000313" key="6">
    <source>
        <dbReference type="Proteomes" id="UP000276542"/>
    </source>
</evidence>
<keyword evidence="6" id="KW-1185">Reference proteome</keyword>
<reference evidence="6" key="1">
    <citation type="submission" date="2018-09" db="EMBL/GenBank/DDBJ databases">
        <authorList>
            <person name="Zhu H."/>
        </authorList>
    </citation>
    <scope>NUCLEOTIDE SEQUENCE [LARGE SCALE GENOMIC DNA]</scope>
    <source>
        <strain evidence="6">K1W22B-1</strain>
    </source>
</reference>
<name>A0A3A5H2T0_9ACTN</name>
<organism evidence="5 6">
    <name type="scientific">Nocardioides cavernaquae</name>
    <dbReference type="NCBI Taxonomy" id="2321396"/>
    <lineage>
        <taxon>Bacteria</taxon>
        <taxon>Bacillati</taxon>
        <taxon>Actinomycetota</taxon>
        <taxon>Actinomycetes</taxon>
        <taxon>Propionibacteriales</taxon>
        <taxon>Nocardioidaceae</taxon>
        <taxon>Nocardioides</taxon>
    </lineage>
</organism>
<dbReference type="Pfam" id="PF01553">
    <property type="entry name" value="Acyltransferase"/>
    <property type="match status" value="1"/>
</dbReference>
<dbReference type="PANTHER" id="PTHR10434:SF55">
    <property type="entry name" value="POSSIBLE ACYLTRANSFERASE"/>
    <property type="match status" value="1"/>
</dbReference>
<proteinExistence type="predicted"/>
<comment type="caution">
    <text evidence="5">The sequence shown here is derived from an EMBL/GenBank/DDBJ whole genome shotgun (WGS) entry which is preliminary data.</text>
</comment>
<evidence type="ECO:0000256" key="3">
    <source>
        <dbReference type="SAM" id="MobiDB-lite"/>
    </source>
</evidence>
<dbReference type="Proteomes" id="UP000276542">
    <property type="component" value="Unassembled WGS sequence"/>
</dbReference>
<evidence type="ECO:0000313" key="5">
    <source>
        <dbReference type="EMBL" id="RJS44982.1"/>
    </source>
</evidence>
<dbReference type="InterPro" id="IPR002123">
    <property type="entry name" value="Plipid/glycerol_acylTrfase"/>
</dbReference>
<evidence type="ECO:0000256" key="2">
    <source>
        <dbReference type="ARBA" id="ARBA00023315"/>
    </source>
</evidence>
<feature type="compositionally biased region" description="Basic residues" evidence="3">
    <location>
        <begin position="247"/>
        <end position="258"/>
    </location>
</feature>
<feature type="region of interest" description="Disordered" evidence="3">
    <location>
        <begin position="235"/>
        <end position="258"/>
    </location>
</feature>
<evidence type="ECO:0000256" key="1">
    <source>
        <dbReference type="ARBA" id="ARBA00022679"/>
    </source>
</evidence>
<keyword evidence="1 5" id="KW-0808">Transferase</keyword>
<dbReference type="GO" id="GO:0003841">
    <property type="term" value="F:1-acylglycerol-3-phosphate O-acyltransferase activity"/>
    <property type="evidence" value="ECO:0007669"/>
    <property type="project" value="TreeGrafter"/>
</dbReference>
<feature type="domain" description="Phospholipid/glycerol acyltransferase" evidence="4">
    <location>
        <begin position="45"/>
        <end position="163"/>
    </location>
</feature>
<keyword evidence="2 5" id="KW-0012">Acyltransferase</keyword>
<gene>
    <name evidence="5" type="ORF">D4739_01125</name>
</gene>
<dbReference type="SMART" id="SM00563">
    <property type="entry name" value="PlsC"/>
    <property type="match status" value="1"/>
</dbReference>
<dbReference type="GO" id="GO:0006654">
    <property type="term" value="P:phosphatidic acid biosynthetic process"/>
    <property type="evidence" value="ECO:0007669"/>
    <property type="project" value="TreeGrafter"/>
</dbReference>
<dbReference type="OrthoDB" id="9806008at2"/>
<dbReference type="GO" id="GO:0005886">
    <property type="term" value="C:plasma membrane"/>
    <property type="evidence" value="ECO:0007669"/>
    <property type="project" value="TreeGrafter"/>
</dbReference>
<dbReference type="PANTHER" id="PTHR10434">
    <property type="entry name" value="1-ACYL-SN-GLYCEROL-3-PHOSPHATE ACYLTRANSFERASE"/>
    <property type="match status" value="1"/>
</dbReference>
<dbReference type="AlphaFoldDB" id="A0A3A5H2T0"/>
<accession>A0A3A5H2T0</accession>
<dbReference type="CDD" id="cd07989">
    <property type="entry name" value="LPLAT_AGPAT-like"/>
    <property type="match status" value="1"/>
</dbReference>
<dbReference type="EMBL" id="QYRP01000002">
    <property type="protein sequence ID" value="RJS44982.1"/>
    <property type="molecule type" value="Genomic_DNA"/>
</dbReference>
<evidence type="ECO:0000259" key="4">
    <source>
        <dbReference type="SMART" id="SM00563"/>
    </source>
</evidence>
<sequence>MTVRKVVGRKGTAVRVAEVLVKPTNRALARRVDIDGEKIPAIGGCIIVANHVTKIDPLIVAHMIYDHGRIPRFLAKEALFELPVLGRIVRGAGQIPVPRLTDHARGAYDAAVRALHAGELLVFYPEGSITRDPNLWPMRGKSGAARLALESGAPVIPVGHWGDQEVLAPYSSRLRPFPRKTVTLKVGDPIDLADLLEGEITPEKVAEATARIMAALTQVVVDIRGEQAPVERFDPKAAGVAEIGNPKKTKKNDKKGKA</sequence>